<dbReference type="Proteomes" id="UP000218334">
    <property type="component" value="Unassembled WGS sequence"/>
</dbReference>
<keyword evidence="2" id="KW-1185">Reference proteome</keyword>
<reference evidence="2" key="1">
    <citation type="journal article" date="2017" name="Nat. Ecol. Evol.">
        <title>Genome expansion and lineage-specific genetic innovations in the forest pathogenic fungi Armillaria.</title>
        <authorList>
            <person name="Sipos G."/>
            <person name="Prasanna A.N."/>
            <person name="Walter M.C."/>
            <person name="O'Connor E."/>
            <person name="Balint B."/>
            <person name="Krizsan K."/>
            <person name="Kiss B."/>
            <person name="Hess J."/>
            <person name="Varga T."/>
            <person name="Slot J."/>
            <person name="Riley R."/>
            <person name="Boka B."/>
            <person name="Rigling D."/>
            <person name="Barry K."/>
            <person name="Lee J."/>
            <person name="Mihaltcheva S."/>
            <person name="LaButti K."/>
            <person name="Lipzen A."/>
            <person name="Waldron R."/>
            <person name="Moloney N.M."/>
            <person name="Sperisen C."/>
            <person name="Kredics L."/>
            <person name="Vagvoelgyi C."/>
            <person name="Patrignani A."/>
            <person name="Fitzpatrick D."/>
            <person name="Nagy I."/>
            <person name="Doyle S."/>
            <person name="Anderson J.B."/>
            <person name="Grigoriev I.V."/>
            <person name="Gueldener U."/>
            <person name="Muensterkoetter M."/>
            <person name="Nagy L.G."/>
        </authorList>
    </citation>
    <scope>NUCLEOTIDE SEQUENCE [LARGE SCALE GENOMIC DNA]</scope>
    <source>
        <strain evidence="2">28-4</strain>
    </source>
</reference>
<name>A0A2H3B5R2_9AGAR</name>
<organism evidence="1 2">
    <name type="scientific">Armillaria solidipes</name>
    <dbReference type="NCBI Taxonomy" id="1076256"/>
    <lineage>
        <taxon>Eukaryota</taxon>
        <taxon>Fungi</taxon>
        <taxon>Dikarya</taxon>
        <taxon>Basidiomycota</taxon>
        <taxon>Agaricomycotina</taxon>
        <taxon>Agaricomycetes</taxon>
        <taxon>Agaricomycetidae</taxon>
        <taxon>Agaricales</taxon>
        <taxon>Marasmiineae</taxon>
        <taxon>Physalacriaceae</taxon>
        <taxon>Armillaria</taxon>
    </lineage>
</organism>
<dbReference type="AlphaFoldDB" id="A0A2H3B5R2"/>
<evidence type="ECO:0000313" key="2">
    <source>
        <dbReference type="Proteomes" id="UP000218334"/>
    </source>
</evidence>
<gene>
    <name evidence="1" type="ORF">ARMSODRAFT_977848</name>
</gene>
<proteinExistence type="predicted"/>
<evidence type="ECO:0000313" key="1">
    <source>
        <dbReference type="EMBL" id="PBK66215.1"/>
    </source>
</evidence>
<protein>
    <submittedName>
        <fullName evidence="1">Uncharacterized protein</fullName>
    </submittedName>
</protein>
<sequence>MQQLAQETKDTIASYLHSKSDLASLTMVDRAFASAGRWACFKTVHISESSPPPSLICSYNIKCIHDHWYLGTAVSAGDAICEKFPEIGRNVCRIVFFATYLKVEDVVTLMRLLNNAPFVKEFVFIDTDIHFFKDAFGALLSSMEHVSALVFKGCSISTQSLDTITQDATAQTILTLSQLSDLCVGFCLLGWEGDLLSYGWINGLRFEVLQSLSIHVHHESDIKIVNMHMLFSGIPLATGEAALELLCQSLGTLPDSSLEVFQLCILSMPQSWTQFTKLPECLSKLDATLCKGRVFKGRGECSTLGQAEIAHNVFISVMEVVPSPTGYLWIPDDVTNTANNAALQLQRYYPDVRHDIREVHYCGGSIGHADVDGLKRLFTQLPMARSLVLEGVSGDFN</sequence>
<accession>A0A2H3B5R2</accession>
<dbReference type="EMBL" id="KZ293442">
    <property type="protein sequence ID" value="PBK66215.1"/>
    <property type="molecule type" value="Genomic_DNA"/>
</dbReference>